<dbReference type="Pfam" id="PF00116">
    <property type="entry name" value="COX2"/>
    <property type="match status" value="1"/>
</dbReference>
<dbReference type="Gene3D" id="2.60.40.420">
    <property type="entry name" value="Cupredoxins - blue copper proteins"/>
    <property type="match status" value="1"/>
</dbReference>
<reference evidence="21" key="1">
    <citation type="submission" date="2016-10" db="EMBL/GenBank/DDBJ databases">
        <title>Complete mitochondrial genomes of 50 helminths species.</title>
        <authorList>
            <person name="Kikuchi T."/>
            <person name="Holroyd N."/>
            <person name="Berriman M."/>
        </authorList>
    </citation>
    <scope>NUCLEOTIDE SEQUENCE</scope>
</reference>
<comment type="catalytic activity">
    <reaction evidence="18">
        <text>4 Fe(II)-[cytochrome c] + O2 + 8 H(+)(in) = 4 Fe(III)-[cytochrome c] + 2 H2O + 4 H(+)(out)</text>
        <dbReference type="Rhea" id="RHEA:11436"/>
        <dbReference type="Rhea" id="RHEA-COMP:10350"/>
        <dbReference type="Rhea" id="RHEA-COMP:14399"/>
        <dbReference type="ChEBI" id="CHEBI:15377"/>
        <dbReference type="ChEBI" id="CHEBI:15378"/>
        <dbReference type="ChEBI" id="CHEBI:15379"/>
        <dbReference type="ChEBI" id="CHEBI:29033"/>
        <dbReference type="ChEBI" id="CHEBI:29034"/>
        <dbReference type="EC" id="7.1.1.9"/>
    </reaction>
    <physiologicalReaction direction="left-to-right" evidence="18">
        <dbReference type="Rhea" id="RHEA:11437"/>
    </physiologicalReaction>
</comment>
<evidence type="ECO:0000256" key="10">
    <source>
        <dbReference type="ARBA" id="ARBA00022842"/>
    </source>
</evidence>
<comment type="cofactor">
    <cofactor evidence="1">
        <name>Cu cation</name>
        <dbReference type="ChEBI" id="CHEBI:23378"/>
    </cofactor>
</comment>
<dbReference type="InterPro" id="IPR036257">
    <property type="entry name" value="Cyt_c_oxidase_su2_TM_sf"/>
</dbReference>
<dbReference type="InterPro" id="IPR001505">
    <property type="entry name" value="Copper_CuA"/>
</dbReference>
<dbReference type="SUPFAM" id="SSF49503">
    <property type="entry name" value="Cupredoxins"/>
    <property type="match status" value="1"/>
</dbReference>
<protein>
    <recommendedName>
        <fullName evidence="5">cytochrome-c oxidase</fullName>
        <ecNumber evidence="5">7.1.1.9</ecNumber>
    </recommendedName>
    <alternativeName>
        <fullName evidence="17">Cytochrome c oxidase polypeptide II</fullName>
    </alternativeName>
</protein>
<keyword evidence="13 19" id="KW-1133">Transmembrane helix</keyword>
<evidence type="ECO:0000256" key="1">
    <source>
        <dbReference type="ARBA" id="ARBA00001935"/>
    </source>
</evidence>
<evidence type="ECO:0000256" key="19">
    <source>
        <dbReference type="SAM" id="Phobius"/>
    </source>
</evidence>
<proteinExistence type="inferred from homology"/>
<feature type="transmembrane region" description="Helical" evidence="19">
    <location>
        <begin position="60"/>
        <end position="84"/>
    </location>
</feature>
<keyword evidence="11" id="KW-1278">Translocase</keyword>
<keyword evidence="9" id="KW-0999">Mitochondrion inner membrane</keyword>
<comment type="subcellular location">
    <subcellularLocation>
        <location evidence="2">Mitochondrion inner membrane</location>
        <topology evidence="2">Multi-pass membrane protein</topology>
    </subcellularLocation>
</comment>
<dbReference type="PANTHER" id="PTHR22888:SF9">
    <property type="entry name" value="CYTOCHROME C OXIDASE SUBUNIT 2"/>
    <property type="match status" value="1"/>
</dbReference>
<keyword evidence="10" id="KW-0460">Magnesium</keyword>
<keyword evidence="15 21" id="KW-0496">Mitochondrion</keyword>
<evidence type="ECO:0000256" key="16">
    <source>
        <dbReference type="ARBA" id="ARBA00023136"/>
    </source>
</evidence>
<evidence type="ECO:0000256" key="13">
    <source>
        <dbReference type="ARBA" id="ARBA00022989"/>
    </source>
</evidence>
<evidence type="ECO:0000256" key="8">
    <source>
        <dbReference type="ARBA" id="ARBA00022723"/>
    </source>
</evidence>
<evidence type="ECO:0000256" key="4">
    <source>
        <dbReference type="ARBA" id="ARBA00011164"/>
    </source>
</evidence>
<evidence type="ECO:0000256" key="7">
    <source>
        <dbReference type="ARBA" id="ARBA00022692"/>
    </source>
</evidence>
<evidence type="ECO:0000256" key="9">
    <source>
        <dbReference type="ARBA" id="ARBA00022792"/>
    </source>
</evidence>
<keyword evidence="16 19" id="KW-0472">Membrane</keyword>
<dbReference type="EC" id="7.1.1.9" evidence="5"/>
<evidence type="ECO:0000256" key="17">
    <source>
        <dbReference type="ARBA" id="ARBA00031389"/>
    </source>
</evidence>
<gene>
    <name evidence="21" type="primary">COX2</name>
</gene>
<evidence type="ECO:0000256" key="2">
    <source>
        <dbReference type="ARBA" id="ARBA00004448"/>
    </source>
</evidence>
<evidence type="ECO:0000313" key="21">
    <source>
        <dbReference type="EMBL" id="BAV81448.1"/>
    </source>
</evidence>
<dbReference type="PROSITE" id="PS50857">
    <property type="entry name" value="COX2_CUA"/>
    <property type="match status" value="1"/>
</dbReference>
<dbReference type="EMBL" id="AP017697">
    <property type="protein sequence ID" value="BAV81448.1"/>
    <property type="molecule type" value="Genomic_DNA"/>
</dbReference>
<keyword evidence="12" id="KW-0249">Electron transport</keyword>
<evidence type="ECO:0000259" key="20">
    <source>
        <dbReference type="PROSITE" id="PS50857"/>
    </source>
</evidence>
<name>A0A347YCD8_9BILA</name>
<feature type="domain" description="Cytochrome oxidase subunit II copper A binding" evidence="20">
    <location>
        <begin position="105"/>
        <end position="239"/>
    </location>
</feature>
<evidence type="ECO:0000256" key="5">
    <source>
        <dbReference type="ARBA" id="ARBA00012949"/>
    </source>
</evidence>
<evidence type="ECO:0000256" key="14">
    <source>
        <dbReference type="ARBA" id="ARBA00023008"/>
    </source>
</evidence>
<comment type="subunit">
    <text evidence="4">Component of the cytochrome c oxidase (complex IV, CIV), a multisubunit enzyme composed of a catalytic core of 3 subunits and several supernumerary subunits. The complex exists as a monomer or a dimer and forms supercomplexes (SCs) in the inner mitochondrial membrane with ubiquinol-cytochrome c oxidoreductase (cytochrome b-c1 complex, complex III, CIII).</text>
</comment>
<geneLocation type="mitochondrion" evidence="21"/>
<keyword evidence="14" id="KW-0186">Copper</keyword>
<dbReference type="PANTHER" id="PTHR22888">
    <property type="entry name" value="CYTOCHROME C OXIDASE, SUBUNIT II"/>
    <property type="match status" value="1"/>
</dbReference>
<evidence type="ECO:0000256" key="6">
    <source>
        <dbReference type="ARBA" id="ARBA00022448"/>
    </source>
</evidence>
<keyword evidence="6" id="KW-0813">Transport</keyword>
<feature type="transmembrane region" description="Helical" evidence="19">
    <location>
        <begin position="25"/>
        <end position="48"/>
    </location>
</feature>
<evidence type="ECO:0000256" key="18">
    <source>
        <dbReference type="ARBA" id="ARBA00049512"/>
    </source>
</evidence>
<dbReference type="InterPro" id="IPR008972">
    <property type="entry name" value="Cupredoxin"/>
</dbReference>
<dbReference type="GO" id="GO:0042773">
    <property type="term" value="P:ATP synthesis coupled electron transport"/>
    <property type="evidence" value="ECO:0007669"/>
    <property type="project" value="TreeGrafter"/>
</dbReference>
<dbReference type="Gene3D" id="1.10.287.90">
    <property type="match status" value="1"/>
</dbReference>
<sequence>MGCWWVSGSLCGGVYSFYQYYLLDFVLSFVIGVLVFIIIMVLVLKLVGCGFKKLFLSNSVYEFSCSVLFVLVLVVLVLSSYGLLCYEGCLCKGVIMESEGCDVSENSLEVNIDGHQWYWSYSYGGFSNDMSFDSYMLGVMDMDFCGFRLLEVDNRFVLPVNCESVVNITSVDVIHSWFLSGLGFKMDALPGLYNVCCLKFNSVGVFYGMCAEICGVGHSFMPVVVEVVPEVVFLYWLSFSMN</sequence>
<dbReference type="GO" id="GO:0005507">
    <property type="term" value="F:copper ion binding"/>
    <property type="evidence" value="ECO:0007669"/>
    <property type="project" value="InterPro"/>
</dbReference>
<dbReference type="PROSITE" id="PS00078">
    <property type="entry name" value="COX2"/>
    <property type="match status" value="1"/>
</dbReference>
<dbReference type="GO" id="GO:0005743">
    <property type="term" value="C:mitochondrial inner membrane"/>
    <property type="evidence" value="ECO:0007669"/>
    <property type="project" value="UniProtKB-SubCell"/>
</dbReference>
<dbReference type="InterPro" id="IPR045187">
    <property type="entry name" value="CcO_II"/>
</dbReference>
<keyword evidence="7 19" id="KW-0812">Transmembrane</keyword>
<organism evidence="21">
    <name type="scientific">Syphacia muris</name>
    <dbReference type="NCBI Taxonomy" id="451379"/>
    <lineage>
        <taxon>Eukaryota</taxon>
        <taxon>Metazoa</taxon>
        <taxon>Ecdysozoa</taxon>
        <taxon>Nematoda</taxon>
        <taxon>Chromadorea</taxon>
        <taxon>Rhabditida</taxon>
        <taxon>Spirurina</taxon>
        <taxon>Oxyuridomorpha</taxon>
        <taxon>Oxyuroidea</taxon>
        <taxon>Oxyuridae</taxon>
        <taxon>Syphacia</taxon>
    </lineage>
</organism>
<accession>A0A347YCD8</accession>
<comment type="similarity">
    <text evidence="3">Belongs to the cytochrome c oxidase subunit 2 family.</text>
</comment>
<evidence type="ECO:0000256" key="11">
    <source>
        <dbReference type="ARBA" id="ARBA00022967"/>
    </source>
</evidence>
<evidence type="ECO:0000256" key="12">
    <source>
        <dbReference type="ARBA" id="ARBA00022982"/>
    </source>
</evidence>
<dbReference type="AlphaFoldDB" id="A0A347YCD8"/>
<evidence type="ECO:0000256" key="15">
    <source>
        <dbReference type="ARBA" id="ARBA00023128"/>
    </source>
</evidence>
<dbReference type="PRINTS" id="PR01166">
    <property type="entry name" value="CYCOXIDASEII"/>
</dbReference>
<keyword evidence="8" id="KW-0479">Metal-binding</keyword>
<dbReference type="InterPro" id="IPR002429">
    <property type="entry name" value="CcO_II-like_C"/>
</dbReference>
<dbReference type="GO" id="GO:0004129">
    <property type="term" value="F:cytochrome-c oxidase activity"/>
    <property type="evidence" value="ECO:0007669"/>
    <property type="project" value="UniProtKB-EC"/>
</dbReference>
<evidence type="ECO:0000256" key="3">
    <source>
        <dbReference type="ARBA" id="ARBA00007866"/>
    </source>
</evidence>